<dbReference type="InterPro" id="IPR041373">
    <property type="entry name" value="RT_RNaseH"/>
</dbReference>
<gene>
    <name evidence="15" type="ORF">Moror_13432</name>
</gene>
<dbReference type="GO" id="GO:0003964">
    <property type="term" value="F:RNA-directed DNA polymerase activity"/>
    <property type="evidence" value="ECO:0007669"/>
    <property type="project" value="UniProtKB-KW"/>
</dbReference>
<dbReference type="PROSITE" id="PS50878">
    <property type="entry name" value="RT_POL"/>
    <property type="match status" value="1"/>
</dbReference>
<dbReference type="Gene3D" id="3.10.10.10">
    <property type="entry name" value="HIV Type 1 Reverse Transcriptase, subunit A, domain 1"/>
    <property type="match status" value="1"/>
</dbReference>
<dbReference type="EC" id="2.7.7.49" evidence="1"/>
<dbReference type="SUPFAM" id="SSF53098">
    <property type="entry name" value="Ribonuclease H-like"/>
    <property type="match status" value="1"/>
</dbReference>
<dbReference type="GO" id="GO:0005634">
    <property type="term" value="C:nucleus"/>
    <property type="evidence" value="ECO:0007669"/>
    <property type="project" value="UniProtKB-ARBA"/>
</dbReference>
<dbReference type="InterPro" id="IPR021109">
    <property type="entry name" value="Peptidase_aspartic_dom_sf"/>
</dbReference>
<evidence type="ECO:0000313" key="16">
    <source>
        <dbReference type="Proteomes" id="UP000017559"/>
    </source>
</evidence>
<dbReference type="InterPro" id="IPR000477">
    <property type="entry name" value="RT_dom"/>
</dbReference>
<evidence type="ECO:0000256" key="6">
    <source>
        <dbReference type="ARBA" id="ARBA00022759"/>
    </source>
</evidence>
<dbReference type="GO" id="GO:0008270">
    <property type="term" value="F:zinc ion binding"/>
    <property type="evidence" value="ECO:0007669"/>
    <property type="project" value="UniProtKB-KW"/>
</dbReference>
<dbReference type="Pfam" id="PF00098">
    <property type="entry name" value="zf-CCHC"/>
    <property type="match status" value="2"/>
</dbReference>
<keyword evidence="8" id="KW-0694">RNA-binding</keyword>
<dbReference type="InterPro" id="IPR001584">
    <property type="entry name" value="Integrase_cat-core"/>
</dbReference>
<feature type="region of interest" description="Disordered" evidence="11">
    <location>
        <begin position="159"/>
        <end position="189"/>
    </location>
</feature>
<protein>
    <recommendedName>
        <fullName evidence="1">RNA-directed DNA polymerase</fullName>
        <ecNumber evidence="1">2.7.7.49</ecNumber>
    </recommendedName>
</protein>
<keyword evidence="2" id="KW-0507">mRNA processing</keyword>
<keyword evidence="16" id="KW-1185">Reference proteome</keyword>
<dbReference type="Gene3D" id="4.10.60.10">
    <property type="entry name" value="Zinc finger, CCHC-type"/>
    <property type="match status" value="2"/>
</dbReference>
<organism evidence="15 16">
    <name type="scientific">Moniliophthora roreri (strain MCA 2997)</name>
    <name type="common">Cocoa frosty pod rot fungus</name>
    <name type="synonym">Crinipellis roreri</name>
    <dbReference type="NCBI Taxonomy" id="1381753"/>
    <lineage>
        <taxon>Eukaryota</taxon>
        <taxon>Fungi</taxon>
        <taxon>Dikarya</taxon>
        <taxon>Basidiomycota</taxon>
        <taxon>Agaricomycotina</taxon>
        <taxon>Agaricomycetes</taxon>
        <taxon>Agaricomycetidae</taxon>
        <taxon>Agaricales</taxon>
        <taxon>Marasmiineae</taxon>
        <taxon>Marasmiaceae</taxon>
        <taxon>Moniliophthora</taxon>
    </lineage>
</organism>
<keyword evidence="4" id="KW-0548">Nucleotidyltransferase</keyword>
<dbReference type="InterPro" id="IPR036875">
    <property type="entry name" value="Znf_CCHC_sf"/>
</dbReference>
<dbReference type="GO" id="GO:0003723">
    <property type="term" value="F:RNA binding"/>
    <property type="evidence" value="ECO:0007669"/>
    <property type="project" value="UniProtKB-KW"/>
</dbReference>
<dbReference type="Gene3D" id="3.30.70.270">
    <property type="match status" value="2"/>
</dbReference>
<dbReference type="Gene3D" id="2.40.70.10">
    <property type="entry name" value="Acid Proteases"/>
    <property type="match status" value="1"/>
</dbReference>
<evidence type="ECO:0000256" key="9">
    <source>
        <dbReference type="ARBA" id="ARBA00022918"/>
    </source>
</evidence>
<dbReference type="EMBL" id="AWSO01002099">
    <property type="protein sequence ID" value="ESK82044.1"/>
    <property type="molecule type" value="Genomic_DNA"/>
</dbReference>
<dbReference type="SUPFAM" id="SSF57756">
    <property type="entry name" value="Retrovirus zinc finger-like domains"/>
    <property type="match status" value="2"/>
</dbReference>
<evidence type="ECO:0000259" key="14">
    <source>
        <dbReference type="PROSITE" id="PS50994"/>
    </source>
</evidence>
<evidence type="ECO:0000256" key="3">
    <source>
        <dbReference type="ARBA" id="ARBA00022679"/>
    </source>
</evidence>
<dbReference type="Gene3D" id="3.30.420.10">
    <property type="entry name" value="Ribonuclease H-like superfamily/Ribonuclease H"/>
    <property type="match status" value="1"/>
</dbReference>
<evidence type="ECO:0000256" key="7">
    <source>
        <dbReference type="ARBA" id="ARBA00022801"/>
    </source>
</evidence>
<dbReference type="InterPro" id="IPR005162">
    <property type="entry name" value="Retrotrans_gag_dom"/>
</dbReference>
<dbReference type="GO" id="GO:0015074">
    <property type="term" value="P:DNA integration"/>
    <property type="evidence" value="ECO:0007669"/>
    <property type="project" value="InterPro"/>
</dbReference>
<proteinExistence type="predicted"/>
<dbReference type="SMART" id="SM00343">
    <property type="entry name" value="ZnF_C2HC"/>
    <property type="match status" value="2"/>
</dbReference>
<feature type="domain" description="CCHC-type" evidence="12">
    <location>
        <begin position="96"/>
        <end position="111"/>
    </location>
</feature>
<dbReference type="Proteomes" id="UP000017559">
    <property type="component" value="Unassembled WGS sequence"/>
</dbReference>
<comment type="caution">
    <text evidence="15">The sequence shown here is derived from an EMBL/GenBank/DDBJ whole genome shotgun (WGS) entry which is preliminary data.</text>
</comment>
<evidence type="ECO:0000256" key="11">
    <source>
        <dbReference type="SAM" id="MobiDB-lite"/>
    </source>
</evidence>
<dbReference type="HOGENOM" id="CLU_000384_38_3_1"/>
<evidence type="ECO:0000256" key="1">
    <source>
        <dbReference type="ARBA" id="ARBA00012493"/>
    </source>
</evidence>
<dbReference type="GO" id="GO:0006397">
    <property type="term" value="P:mRNA processing"/>
    <property type="evidence" value="ECO:0007669"/>
    <property type="project" value="UniProtKB-KW"/>
</dbReference>
<dbReference type="FunFam" id="3.30.70.270:FF:000020">
    <property type="entry name" value="Transposon Tf2-6 polyprotein-like Protein"/>
    <property type="match status" value="1"/>
</dbReference>
<keyword evidence="7" id="KW-0378">Hydrolase</keyword>
<evidence type="ECO:0000259" key="13">
    <source>
        <dbReference type="PROSITE" id="PS50878"/>
    </source>
</evidence>
<dbReference type="PANTHER" id="PTHR37984:SF5">
    <property type="entry name" value="PROTEIN NYNRIN-LIKE"/>
    <property type="match status" value="1"/>
</dbReference>
<dbReference type="InterPro" id="IPR001878">
    <property type="entry name" value="Znf_CCHC"/>
</dbReference>
<evidence type="ECO:0000313" key="15">
    <source>
        <dbReference type="EMBL" id="ESK82044.1"/>
    </source>
</evidence>
<dbReference type="PROSITE" id="PS50994">
    <property type="entry name" value="INTEGRASE"/>
    <property type="match status" value="1"/>
</dbReference>
<dbReference type="InterPro" id="IPR012337">
    <property type="entry name" value="RNaseH-like_sf"/>
</dbReference>
<feature type="compositionally biased region" description="Basic and acidic residues" evidence="11">
    <location>
        <begin position="159"/>
        <end position="168"/>
    </location>
</feature>
<keyword evidence="6" id="KW-0255">Endonuclease</keyword>
<dbReference type="PANTHER" id="PTHR37984">
    <property type="entry name" value="PROTEIN CBG26694"/>
    <property type="match status" value="1"/>
</dbReference>
<evidence type="ECO:0000259" key="12">
    <source>
        <dbReference type="PROSITE" id="PS50158"/>
    </source>
</evidence>
<dbReference type="Pfam" id="PF00078">
    <property type="entry name" value="RVT_1"/>
    <property type="match status" value="1"/>
</dbReference>
<accession>V2XRF9</accession>
<reference evidence="15 16" key="1">
    <citation type="journal article" date="2014" name="BMC Genomics">
        <title>Genome and secretome analysis of the hemibiotrophic fungal pathogen, Moniliophthora roreri, which causes frosty pod rot disease of cacao: mechanisms of the biotrophic and necrotrophic phases.</title>
        <authorList>
            <person name="Meinhardt L.W."/>
            <person name="Costa G.G.L."/>
            <person name="Thomazella D.P.T."/>
            <person name="Teixeira P.J.P.L."/>
            <person name="Carazzolle M.F."/>
            <person name="Schuster S.C."/>
            <person name="Carlson J.E."/>
            <person name="Guiltinan M.J."/>
            <person name="Mieczkowski P."/>
            <person name="Farmer A."/>
            <person name="Ramaraj T."/>
            <person name="Crozier J."/>
            <person name="Davis R.E."/>
            <person name="Shao J."/>
            <person name="Melnick R.L."/>
            <person name="Pereira G.A.G."/>
            <person name="Bailey B.A."/>
        </authorList>
    </citation>
    <scope>NUCLEOTIDE SEQUENCE [LARGE SCALE GENOMIC DNA]</scope>
    <source>
        <strain evidence="15 16">MCA 2997</strain>
    </source>
</reference>
<dbReference type="InterPro" id="IPR043128">
    <property type="entry name" value="Rev_trsase/Diguanyl_cyclase"/>
</dbReference>
<evidence type="ECO:0000256" key="4">
    <source>
        <dbReference type="ARBA" id="ARBA00022695"/>
    </source>
</evidence>
<dbReference type="Gene3D" id="1.10.340.70">
    <property type="match status" value="1"/>
</dbReference>
<feature type="domain" description="Integrase catalytic" evidence="14">
    <location>
        <begin position="1278"/>
        <end position="1438"/>
    </location>
</feature>
<evidence type="ECO:0000256" key="2">
    <source>
        <dbReference type="ARBA" id="ARBA00022664"/>
    </source>
</evidence>
<dbReference type="Pfam" id="PF17921">
    <property type="entry name" value="Integrase_H2C2"/>
    <property type="match status" value="1"/>
</dbReference>
<keyword evidence="10" id="KW-0479">Metal-binding</keyword>
<keyword evidence="10" id="KW-0862">Zinc</keyword>
<evidence type="ECO:0000256" key="5">
    <source>
        <dbReference type="ARBA" id="ARBA00022722"/>
    </source>
</evidence>
<dbReference type="CDD" id="cd09274">
    <property type="entry name" value="RNase_HI_RT_Ty3"/>
    <property type="match status" value="1"/>
</dbReference>
<name>V2XRF9_MONRO</name>
<dbReference type="InterPro" id="IPR050951">
    <property type="entry name" value="Retrovirus_Pol_polyprotein"/>
</dbReference>
<evidence type="ECO:0000256" key="10">
    <source>
        <dbReference type="PROSITE-ProRule" id="PRU00047"/>
    </source>
</evidence>
<dbReference type="GO" id="GO:0016787">
    <property type="term" value="F:hydrolase activity"/>
    <property type="evidence" value="ECO:0007669"/>
    <property type="project" value="UniProtKB-KW"/>
</dbReference>
<keyword evidence="3" id="KW-0808">Transferase</keyword>
<dbReference type="SUPFAM" id="SSF50630">
    <property type="entry name" value="Acid proteases"/>
    <property type="match status" value="1"/>
</dbReference>
<dbReference type="CDD" id="cd00303">
    <property type="entry name" value="retropepsin_like"/>
    <property type="match status" value="1"/>
</dbReference>
<keyword evidence="5" id="KW-0540">Nuclease</keyword>
<keyword evidence="9" id="KW-0695">RNA-directed DNA polymerase</keyword>
<dbReference type="PROSITE" id="PS50158">
    <property type="entry name" value="ZF_CCHC"/>
    <property type="match status" value="2"/>
</dbReference>
<dbReference type="GO" id="GO:0004519">
    <property type="term" value="F:endonuclease activity"/>
    <property type="evidence" value="ECO:0007669"/>
    <property type="project" value="UniProtKB-KW"/>
</dbReference>
<evidence type="ECO:0000256" key="8">
    <source>
        <dbReference type="ARBA" id="ARBA00022884"/>
    </source>
</evidence>
<dbReference type="InterPro" id="IPR041588">
    <property type="entry name" value="Integrase_H2C2"/>
</dbReference>
<dbReference type="InterPro" id="IPR043502">
    <property type="entry name" value="DNA/RNA_pol_sf"/>
</dbReference>
<dbReference type="Pfam" id="PF03732">
    <property type="entry name" value="Retrotrans_gag"/>
    <property type="match status" value="1"/>
</dbReference>
<dbReference type="Pfam" id="PF17917">
    <property type="entry name" value="RT_RNaseH"/>
    <property type="match status" value="1"/>
</dbReference>
<sequence length="1461" mass="168529">METGYDDEALIKFYKEGLPESLVNKIMLCLKGVPTTLNKWFSLSIQYDNQYKFAMAQKKKQMGRETVKPKIQRKEKEVVIGKISESDRQDYLAQEKCFNCAKIGHISKDCPLKRQTNQIPQAQREPPKKFSAQETFTKIKAMVLEQGEAEQEEIFDLMGKKEESRPDETDMSEGQSSTPKRDQKPKTQEEMIISVATAVLEEKKKDKGVKVAAPEPFDGDRKETRRFLTEVEIYLRMHPTEYDTDEKKCLFFLSYLRGKDTQAWKQRNTDLIFDWKDGDEKLEWKDLKNAFKKHYLPIDIKADAQLRIEEMKMGERADNYVNEFRVLADESGYDDEALSHIFRKGLPFVLADKILNQPQGRPKDLNGWYEAAIRFDEQYKYAKAVQKPRRFQMANEKKKKFEKKETTVNRMETGRLSEEDRREYMKDGRCFRCAKQGHLSRDCPMKNTEKAPEKAAKKTPREAYVKIQAMFKEPTLSPPPPITISNVVLAKLDRNSMRIPLSYNVGSEKVGINGLLDSGAGGLFMAPETAKRLRLPRERLPENIQVFNVDGTPNKTAWITHSVTATYQFGTRSLTDTFLLSGLGKEDVILGLPWLQKYNPDVNWKSGEVVFRPKQYIQMPRKNIFDTETPEQIINRIDIRAKMSASQLMAHQIEQKEQTFEDLVPEYLHGFKAQFEDKEAERFPISRHYDHAIDLKPDFVSKDCKLYSLTVPEQQELDKFLDDNLRKGYIRKSKSPNASPFFFVGKKEKGKLRPTQDYRRLNDGTVKNAYPLPLISDLIDKLRGATIFSKLDLRNGYNNVRIKDGDQWKAAFKTNRGLFEPTVMFFGLMNSPATFQAFMDDILSDFMAEGWCLVYMDDILIYSTNEEEHRERSRRLLQRLKEQDLYLKPHKCEFDVTEVIFLGLVIRPGTIGMDPVKLAGIQNWPAPTTVTGVRSFTGFANFYRKFIGRYAEIARPLYDLTKKGVVFSWNNACQDAFETLKRKFSQQPLLQIPDSSKPFVIEADASKWASGAVLRQKGTDGEWHPCGYISHAFDATERNYEIYDRELFAIVRALQTWRHYVMGNGFPVTILSDHKNLTYFRTAQKLNRRQARWSLLLSMFDLRLVHVPGTQMIQSDALSRRPDHILHEDTDNDNVVLLPDALFINMIDVDLQRRLKDTLGKDDFHASALESLLDQGIPPIKSSLSDWKFEDDLLFYKGRVYVPNDVGLRREIVKTIHEGQPFGHPGQFGTIDLVGREFWWPGMAKFIKAFVDGCAPCQQMKVNTHPSVAGIMPIAGVPNAVPFQTLTMDLITDLPESDGSDSIMVVVDHLSTKGVIFIPCTKKLDATKAAELLFQHVYKRYGLAERIISDRDPRFAAEVFQEMARLLGIKHSMSTAYHPRTDGETERINQEVEIYLRFFCGKQQTEWSKHLHMAEFAHNNRTHSVTHHSPFFMTMGYHPRPLPTVFGKTNVPSVEKPMFHQ</sequence>
<dbReference type="InterPro" id="IPR036397">
    <property type="entry name" value="RNaseH_sf"/>
</dbReference>
<feature type="domain" description="CCHC-type" evidence="12">
    <location>
        <begin position="429"/>
        <end position="444"/>
    </location>
</feature>
<dbReference type="SUPFAM" id="SSF56672">
    <property type="entry name" value="DNA/RNA polymerases"/>
    <property type="match status" value="1"/>
</dbReference>
<keyword evidence="10" id="KW-0863">Zinc-finger</keyword>
<dbReference type="CDD" id="cd01647">
    <property type="entry name" value="RT_LTR"/>
    <property type="match status" value="1"/>
</dbReference>
<feature type="compositionally biased region" description="Basic and acidic residues" evidence="11">
    <location>
        <begin position="179"/>
        <end position="189"/>
    </location>
</feature>
<dbReference type="OrthoDB" id="3341476at2759"/>
<feature type="domain" description="Reverse transcriptase" evidence="13">
    <location>
        <begin position="725"/>
        <end position="906"/>
    </location>
</feature>
<dbReference type="KEGG" id="mrr:Moror_13432"/>